<reference evidence="3" key="1">
    <citation type="journal article" date="2019" name="Gigascience">
        <title>De novo genome assembly of the endangered Acer yangbiense, a plant species with extremely small populations endemic to Yunnan Province, China.</title>
        <authorList>
            <person name="Yang J."/>
            <person name="Wariss H.M."/>
            <person name="Tao L."/>
            <person name="Zhang R."/>
            <person name="Yun Q."/>
            <person name="Hollingsworth P."/>
            <person name="Dao Z."/>
            <person name="Luo G."/>
            <person name="Guo H."/>
            <person name="Ma Y."/>
            <person name="Sun W."/>
        </authorList>
    </citation>
    <scope>NUCLEOTIDE SEQUENCE [LARGE SCALE GENOMIC DNA]</scope>
    <source>
        <strain evidence="3">cv. Malutang</strain>
    </source>
</reference>
<feature type="domain" description="DUF7812" evidence="1">
    <location>
        <begin position="78"/>
        <end position="155"/>
    </location>
</feature>
<dbReference type="Proteomes" id="UP000323000">
    <property type="component" value="Chromosome 10"/>
</dbReference>
<accession>A0A5C7HBA0</accession>
<keyword evidence="3" id="KW-1185">Reference proteome</keyword>
<dbReference type="AlphaFoldDB" id="A0A5C7HBA0"/>
<dbReference type="EMBL" id="VAHF01000010">
    <property type="protein sequence ID" value="TXG53426.1"/>
    <property type="molecule type" value="Genomic_DNA"/>
</dbReference>
<dbReference type="PANTHER" id="PTHR36786">
    <property type="entry name" value="2-ISOPROPYLMALATE SYNTHASE"/>
    <property type="match status" value="1"/>
</dbReference>
<name>A0A5C7HBA0_9ROSI</name>
<proteinExistence type="predicted"/>
<evidence type="ECO:0000259" key="1">
    <source>
        <dbReference type="Pfam" id="PF25104"/>
    </source>
</evidence>
<gene>
    <name evidence="2" type="ORF">EZV62_022595</name>
</gene>
<dbReference type="Pfam" id="PF25104">
    <property type="entry name" value="DUF7812"/>
    <property type="match status" value="1"/>
</dbReference>
<organism evidence="2 3">
    <name type="scientific">Acer yangbiense</name>
    <dbReference type="NCBI Taxonomy" id="1000413"/>
    <lineage>
        <taxon>Eukaryota</taxon>
        <taxon>Viridiplantae</taxon>
        <taxon>Streptophyta</taxon>
        <taxon>Embryophyta</taxon>
        <taxon>Tracheophyta</taxon>
        <taxon>Spermatophyta</taxon>
        <taxon>Magnoliopsida</taxon>
        <taxon>eudicotyledons</taxon>
        <taxon>Gunneridae</taxon>
        <taxon>Pentapetalae</taxon>
        <taxon>rosids</taxon>
        <taxon>malvids</taxon>
        <taxon>Sapindales</taxon>
        <taxon>Sapindaceae</taxon>
        <taxon>Hippocastanoideae</taxon>
        <taxon>Acereae</taxon>
        <taxon>Acer</taxon>
    </lineage>
</organism>
<protein>
    <recommendedName>
        <fullName evidence="1">DUF7812 domain-containing protein</fullName>
    </recommendedName>
</protein>
<dbReference type="InterPro" id="IPR056714">
    <property type="entry name" value="DUF7812"/>
</dbReference>
<evidence type="ECO:0000313" key="2">
    <source>
        <dbReference type="EMBL" id="TXG53426.1"/>
    </source>
</evidence>
<sequence length="170" mass="18683">MTRSNDGATLDYLNLEFNQNGLTVKFKEIHDLSDILFEQLDSRFKQIYDAFQDVSADQANGQAVLHSNSCASFEELILILRCCMILLSLPMSDQSLFMEKGQVLLSVLRRLISSSNADGDSCTAPIADGFASPIYSSGPSDPTPKHKCALLQVPVKAIKNCLVTIVFYLG</sequence>
<dbReference type="PANTHER" id="PTHR36786:SF1">
    <property type="entry name" value="2-ISOPROPYLMALATE SYNTHASE"/>
    <property type="match status" value="1"/>
</dbReference>
<comment type="caution">
    <text evidence="2">The sequence shown here is derived from an EMBL/GenBank/DDBJ whole genome shotgun (WGS) entry which is preliminary data.</text>
</comment>
<evidence type="ECO:0000313" key="3">
    <source>
        <dbReference type="Proteomes" id="UP000323000"/>
    </source>
</evidence>
<dbReference type="OrthoDB" id="1882119at2759"/>